<keyword evidence="6" id="KW-1185">Reference proteome</keyword>
<reference evidence="5" key="1">
    <citation type="submission" date="2022-10" db="EMBL/GenBank/DDBJ databases">
        <title>The WGS of Solirubrobacter sp. CPCC 204708.</title>
        <authorList>
            <person name="Jiang Z."/>
        </authorList>
    </citation>
    <scope>NUCLEOTIDE SEQUENCE</scope>
    <source>
        <strain evidence="5">CPCC 204708</strain>
    </source>
</reference>
<evidence type="ECO:0000259" key="4">
    <source>
        <dbReference type="Pfam" id="PF13439"/>
    </source>
</evidence>
<proteinExistence type="predicted"/>
<dbReference type="PANTHER" id="PTHR12526">
    <property type="entry name" value="GLYCOSYLTRANSFERASE"/>
    <property type="match status" value="1"/>
</dbReference>
<protein>
    <submittedName>
        <fullName evidence="5">Glycosyltransferase family 4 protein</fullName>
    </submittedName>
</protein>
<feature type="domain" description="Glycosyl transferase family 1" evidence="3">
    <location>
        <begin position="199"/>
        <end position="382"/>
    </location>
</feature>
<evidence type="ECO:0000313" key="6">
    <source>
        <dbReference type="Proteomes" id="UP001147700"/>
    </source>
</evidence>
<name>A0ABT4RJC3_9ACTN</name>
<dbReference type="PANTHER" id="PTHR12526:SF510">
    <property type="entry name" value="D-INOSITOL 3-PHOSPHATE GLYCOSYLTRANSFERASE"/>
    <property type="match status" value="1"/>
</dbReference>
<gene>
    <name evidence="5" type="ORF">OJ962_12860</name>
</gene>
<evidence type="ECO:0000259" key="3">
    <source>
        <dbReference type="Pfam" id="PF00534"/>
    </source>
</evidence>
<keyword evidence="1" id="KW-0328">Glycosyltransferase</keyword>
<dbReference type="CDD" id="cd03801">
    <property type="entry name" value="GT4_PimA-like"/>
    <property type="match status" value="1"/>
</dbReference>
<dbReference type="InterPro" id="IPR028098">
    <property type="entry name" value="Glyco_trans_4-like_N"/>
</dbReference>
<dbReference type="Proteomes" id="UP001147700">
    <property type="component" value="Unassembled WGS sequence"/>
</dbReference>
<comment type="caution">
    <text evidence="5">The sequence shown here is derived from an EMBL/GenBank/DDBJ whole genome shotgun (WGS) entry which is preliminary data.</text>
</comment>
<organism evidence="5 6">
    <name type="scientific">Solirubrobacter deserti</name>
    <dbReference type="NCBI Taxonomy" id="2282478"/>
    <lineage>
        <taxon>Bacteria</taxon>
        <taxon>Bacillati</taxon>
        <taxon>Actinomycetota</taxon>
        <taxon>Thermoleophilia</taxon>
        <taxon>Solirubrobacterales</taxon>
        <taxon>Solirubrobacteraceae</taxon>
        <taxon>Solirubrobacter</taxon>
    </lineage>
</organism>
<dbReference type="Gene3D" id="3.40.50.2000">
    <property type="entry name" value="Glycogen Phosphorylase B"/>
    <property type="match status" value="2"/>
</dbReference>
<evidence type="ECO:0000256" key="1">
    <source>
        <dbReference type="ARBA" id="ARBA00022676"/>
    </source>
</evidence>
<feature type="domain" description="Glycosyltransferase subfamily 4-like N-terminal" evidence="4">
    <location>
        <begin position="20"/>
        <end position="189"/>
    </location>
</feature>
<dbReference type="Pfam" id="PF00534">
    <property type="entry name" value="Glycos_transf_1"/>
    <property type="match status" value="1"/>
</dbReference>
<dbReference type="EMBL" id="JAPCID010000015">
    <property type="protein sequence ID" value="MDA0138385.1"/>
    <property type="molecule type" value="Genomic_DNA"/>
</dbReference>
<dbReference type="Pfam" id="PF13439">
    <property type="entry name" value="Glyco_transf_4"/>
    <property type="match status" value="1"/>
</dbReference>
<dbReference type="RefSeq" id="WP_202957860.1">
    <property type="nucleotide sequence ID" value="NZ_JAPCID010000015.1"/>
</dbReference>
<keyword evidence="2" id="KW-0808">Transferase</keyword>
<evidence type="ECO:0000256" key="2">
    <source>
        <dbReference type="ARBA" id="ARBA00022679"/>
    </source>
</evidence>
<accession>A0ABT4RJC3</accession>
<evidence type="ECO:0000313" key="5">
    <source>
        <dbReference type="EMBL" id="MDA0138385.1"/>
    </source>
</evidence>
<dbReference type="SUPFAM" id="SSF53756">
    <property type="entry name" value="UDP-Glycosyltransferase/glycogen phosphorylase"/>
    <property type="match status" value="1"/>
</dbReference>
<sequence>MKIAFVSHPGYAVLPPAGSVEICTHEVARRLAERHAVTVYGSSAPGREDATDAGIRYRFIRHGADAKLGRVFRPLHRLRPADKGFFASPLNSLLYWLRVASDIRREGYDVVHVANLTQALPVIRRLNPDIRLVLHMHCEWLIQLDRRLVARRLRHADAILGVSRHITEPIRERFPDLADRCHTVSNGVEIGPEPAPREADGTVTLLHVGRISPEKGHHVLFDALNQVLPDHPQVRLVLVGEESVIPIEWAVGISSDPVIRDLERFYGSSYLEQIKDRMSKALAERTQFVGRIDHSETARHYAAADLFVFPSYFESMGIPPVEAMAAGLPVISSPVGGANESVVEGETGLFVERGDVDGLAAAIVALVDDPARRAALGAAGRARAAKHFSWDGVTAEFEHVLETAARAPRAPSRHVATPVSET</sequence>
<dbReference type="InterPro" id="IPR001296">
    <property type="entry name" value="Glyco_trans_1"/>
</dbReference>